<dbReference type="PROSITE" id="PS51257">
    <property type="entry name" value="PROKAR_LIPOPROTEIN"/>
    <property type="match status" value="1"/>
</dbReference>
<sequence length="104" mass="11422">MVRVMYQNPDGVQGLGGSLSCWGTKWLAAGCSGMAFDLQLLARPSSAYSKQVVYNSIVALKGQNRELTVSHCTMGPNLRTATTVIENEGRKYNSRYNSRTITIM</sequence>
<organism evidence="1">
    <name type="scientific">Prunus dulcis</name>
    <name type="common">Almond</name>
    <name type="synonym">Amygdalus dulcis</name>
    <dbReference type="NCBI Taxonomy" id="3755"/>
    <lineage>
        <taxon>Eukaryota</taxon>
        <taxon>Viridiplantae</taxon>
        <taxon>Streptophyta</taxon>
        <taxon>Embryophyta</taxon>
        <taxon>Tracheophyta</taxon>
        <taxon>Spermatophyta</taxon>
        <taxon>Magnoliopsida</taxon>
        <taxon>eudicotyledons</taxon>
        <taxon>Gunneridae</taxon>
        <taxon>Pentapetalae</taxon>
        <taxon>rosids</taxon>
        <taxon>fabids</taxon>
        <taxon>Rosales</taxon>
        <taxon>Rosaceae</taxon>
        <taxon>Amygdaloideae</taxon>
        <taxon>Amygdaleae</taxon>
        <taxon>Prunus</taxon>
    </lineage>
</organism>
<reference evidence="1" key="1">
    <citation type="journal article" date="2019" name="Science">
        <title>Mutation of a bHLH transcription factor allowed almond domestication.</title>
        <authorList>
            <person name="Sanchez-Perez R."/>
            <person name="Pavan S."/>
            <person name="Mazzeo R."/>
            <person name="Moldovan C."/>
            <person name="Aiese Cigliano R."/>
            <person name="Del Cueto J."/>
            <person name="Ricciardi F."/>
            <person name="Lotti C."/>
            <person name="Ricciardi L."/>
            <person name="Dicenta F."/>
            <person name="Lopez-Marques R.L."/>
            <person name="Lindberg Moller B."/>
        </authorList>
    </citation>
    <scope>NUCLEOTIDE SEQUENCE</scope>
</reference>
<gene>
    <name evidence="1" type="ORF">Prudu_004340</name>
</gene>
<evidence type="ECO:0000313" key="1">
    <source>
        <dbReference type="EMBL" id="BBG95717.1"/>
    </source>
</evidence>
<dbReference type="AlphaFoldDB" id="A0A4Y1QV81"/>
<proteinExistence type="predicted"/>
<name>A0A4Y1QV81_PRUDU</name>
<protein>
    <submittedName>
        <fullName evidence="1">Uncharacterized protein</fullName>
    </submittedName>
</protein>
<accession>A0A4Y1QV81</accession>
<dbReference type="EMBL" id="AP019297">
    <property type="protein sequence ID" value="BBG95717.1"/>
    <property type="molecule type" value="Genomic_DNA"/>
</dbReference>